<proteinExistence type="predicted"/>
<evidence type="ECO:0000313" key="6">
    <source>
        <dbReference type="EMBL" id="GGY78866.1"/>
    </source>
</evidence>
<evidence type="ECO:0000259" key="5">
    <source>
        <dbReference type="SMART" id="SM00849"/>
    </source>
</evidence>
<evidence type="ECO:0000256" key="3">
    <source>
        <dbReference type="ARBA" id="ARBA00022801"/>
    </source>
</evidence>
<dbReference type="Proteomes" id="UP000619761">
    <property type="component" value="Unassembled WGS sequence"/>
</dbReference>
<protein>
    <submittedName>
        <fullName evidence="6">MBL fold metallo-hydrolase</fullName>
    </submittedName>
</protein>
<dbReference type="InterPro" id="IPR051453">
    <property type="entry name" value="MBL_Glyoxalase_II"/>
</dbReference>
<keyword evidence="2" id="KW-0479">Metal-binding</keyword>
<evidence type="ECO:0000256" key="1">
    <source>
        <dbReference type="ARBA" id="ARBA00001947"/>
    </source>
</evidence>
<dbReference type="CDD" id="cd07737">
    <property type="entry name" value="YcbL-like_MBL-fold"/>
    <property type="match status" value="1"/>
</dbReference>
<dbReference type="EMBL" id="BMYZ01000002">
    <property type="protein sequence ID" value="GGY78866.1"/>
    <property type="molecule type" value="Genomic_DNA"/>
</dbReference>
<reference evidence="7" key="1">
    <citation type="journal article" date="2019" name="Int. J. Syst. Evol. Microbiol.">
        <title>The Global Catalogue of Microorganisms (GCM) 10K type strain sequencing project: providing services to taxonomists for standard genome sequencing and annotation.</title>
        <authorList>
            <consortium name="The Broad Institute Genomics Platform"/>
            <consortium name="The Broad Institute Genome Sequencing Center for Infectious Disease"/>
            <person name="Wu L."/>
            <person name="Ma J."/>
        </authorList>
    </citation>
    <scope>NUCLEOTIDE SEQUENCE [LARGE SCALE GENOMIC DNA]</scope>
    <source>
        <strain evidence="7">KCTC 32239</strain>
    </source>
</reference>
<dbReference type="InterPro" id="IPR036866">
    <property type="entry name" value="RibonucZ/Hydroxyglut_hydro"/>
</dbReference>
<keyword evidence="7" id="KW-1185">Reference proteome</keyword>
<gene>
    <name evidence="6" type="primary">ycbL</name>
    <name evidence="6" type="ORF">GCM10011613_24540</name>
</gene>
<accession>A0ABQ3B4H1</accession>
<name>A0ABQ3B4H1_9GAMM</name>
<keyword evidence="4" id="KW-0862">Zinc</keyword>
<dbReference type="PANTHER" id="PTHR46233:SF3">
    <property type="entry name" value="HYDROXYACYLGLUTATHIONE HYDROLASE GLOC"/>
    <property type="match status" value="1"/>
</dbReference>
<comment type="cofactor">
    <cofactor evidence="1">
        <name>Zn(2+)</name>
        <dbReference type="ChEBI" id="CHEBI:29105"/>
    </cofactor>
</comment>
<keyword evidence="3" id="KW-0378">Hydrolase</keyword>
<evidence type="ECO:0000256" key="2">
    <source>
        <dbReference type="ARBA" id="ARBA00022723"/>
    </source>
</evidence>
<dbReference type="InterPro" id="IPR001279">
    <property type="entry name" value="Metallo-B-lactamas"/>
</dbReference>
<sequence length="225" mass="24952">MIAVLRYQIIPVTHYQQNCTLLWCDETREAAVVDPGGNIERILSVLVEHNLSLVKILLTHGHLDHVGGTAALVAAMQATSGSTLLPIEGPHKDDMFWINILPQQAQMMGFTTPQNFQPNVFFEEGDQVGFGNIRLQIRHCPGHTPGHIIFFHAETKLALVGDVLFKGSIGRTDFPRGNYDELVNAIRTKLWPLGDDVKFIPGHGPMSTFGEERLNNAFVADKNFG</sequence>
<dbReference type="Gene3D" id="3.60.15.10">
    <property type="entry name" value="Ribonuclease Z/Hydroxyacylglutathione hydrolase-like"/>
    <property type="match status" value="1"/>
</dbReference>
<organism evidence="6 7">
    <name type="scientific">Cellvibrio zantedeschiae</name>
    <dbReference type="NCBI Taxonomy" id="1237077"/>
    <lineage>
        <taxon>Bacteria</taxon>
        <taxon>Pseudomonadati</taxon>
        <taxon>Pseudomonadota</taxon>
        <taxon>Gammaproteobacteria</taxon>
        <taxon>Cellvibrionales</taxon>
        <taxon>Cellvibrionaceae</taxon>
        <taxon>Cellvibrio</taxon>
    </lineage>
</organism>
<dbReference type="SUPFAM" id="SSF56281">
    <property type="entry name" value="Metallo-hydrolase/oxidoreductase"/>
    <property type="match status" value="1"/>
</dbReference>
<dbReference type="SMART" id="SM00849">
    <property type="entry name" value="Lactamase_B"/>
    <property type="match status" value="1"/>
</dbReference>
<dbReference type="PANTHER" id="PTHR46233">
    <property type="entry name" value="HYDROXYACYLGLUTATHIONE HYDROLASE GLOC"/>
    <property type="match status" value="1"/>
</dbReference>
<comment type="caution">
    <text evidence="6">The sequence shown here is derived from an EMBL/GenBank/DDBJ whole genome shotgun (WGS) entry which is preliminary data.</text>
</comment>
<feature type="domain" description="Metallo-beta-lactamase" evidence="5">
    <location>
        <begin position="16"/>
        <end position="203"/>
    </location>
</feature>
<evidence type="ECO:0000256" key="4">
    <source>
        <dbReference type="ARBA" id="ARBA00022833"/>
    </source>
</evidence>
<dbReference type="Pfam" id="PF00753">
    <property type="entry name" value="Lactamase_B"/>
    <property type="match status" value="1"/>
</dbReference>
<evidence type="ECO:0000313" key="7">
    <source>
        <dbReference type="Proteomes" id="UP000619761"/>
    </source>
</evidence>